<evidence type="ECO:0000256" key="1">
    <source>
        <dbReference type="ARBA" id="ARBA00022448"/>
    </source>
</evidence>
<dbReference type="CDD" id="cd03214">
    <property type="entry name" value="ABC_Iron-Siderophores_B12_Hemin"/>
    <property type="match status" value="1"/>
</dbReference>
<dbReference type="PANTHER" id="PTHR42734">
    <property type="entry name" value="METAL TRANSPORT SYSTEM ATP-BINDING PROTEIN TM_0124-RELATED"/>
    <property type="match status" value="1"/>
</dbReference>
<keyword evidence="1" id="KW-0813">Transport</keyword>
<evidence type="ECO:0000259" key="4">
    <source>
        <dbReference type="PROSITE" id="PS50893"/>
    </source>
</evidence>
<dbReference type="InterPro" id="IPR027417">
    <property type="entry name" value="P-loop_NTPase"/>
</dbReference>
<dbReference type="InterPro" id="IPR017871">
    <property type="entry name" value="ABC_transporter-like_CS"/>
</dbReference>
<proteinExistence type="predicted"/>
<dbReference type="InterPro" id="IPR003593">
    <property type="entry name" value="AAA+_ATPase"/>
</dbReference>
<feature type="domain" description="ABC transporter" evidence="4">
    <location>
        <begin position="2"/>
        <end position="228"/>
    </location>
</feature>
<evidence type="ECO:0000313" key="6">
    <source>
        <dbReference type="Proteomes" id="UP001205920"/>
    </source>
</evidence>
<dbReference type="GO" id="GO:0005524">
    <property type="term" value="F:ATP binding"/>
    <property type="evidence" value="ECO:0007669"/>
    <property type="project" value="UniProtKB-KW"/>
</dbReference>
<dbReference type="Proteomes" id="UP001205920">
    <property type="component" value="Unassembled WGS sequence"/>
</dbReference>
<dbReference type="InterPro" id="IPR003439">
    <property type="entry name" value="ABC_transporter-like_ATP-bd"/>
</dbReference>
<keyword evidence="6" id="KW-1185">Reference proteome</keyword>
<protein>
    <submittedName>
        <fullName evidence="5">ABC transporter ATP-binding protein</fullName>
    </submittedName>
</protein>
<accession>A0AAW5HVD6</accession>
<sequence>MIRVKNFSFDYGERQIINNISFQAKPGEVTVLMGRNGAGKTTLMTSIVRSHNQGRGKKISGEITTTGNISYLNQHTEGDLPFTVFETVMIGKVAKLGIRTTQEDIDDVNEVLDMLELQPLRDVAIRNLSGGQRQKVFIGQAMVKRPDILLFDEPTSALDIENQYRILHQIKALTVERNITTVVSLHQIDLIERFADHIIVLHEGKIYAEGSPAEVFTKQTFRDVYSVEAILAGVKDRILFGFDLLDHPKIPPEHSPTSIH</sequence>
<dbReference type="InterPro" id="IPR050153">
    <property type="entry name" value="Metal_Ion_Import_ABC"/>
</dbReference>
<dbReference type="FunFam" id="3.40.50.300:FF:000134">
    <property type="entry name" value="Iron-enterobactin ABC transporter ATP-binding protein"/>
    <property type="match status" value="1"/>
</dbReference>
<gene>
    <name evidence="5" type="ORF">JMN37_07130</name>
</gene>
<dbReference type="PROSITE" id="PS00211">
    <property type="entry name" value="ABC_TRANSPORTER_1"/>
    <property type="match status" value="1"/>
</dbReference>
<dbReference type="SMART" id="SM00382">
    <property type="entry name" value="AAA"/>
    <property type="match status" value="1"/>
</dbReference>
<keyword evidence="3 5" id="KW-0067">ATP-binding</keyword>
<evidence type="ECO:0000256" key="3">
    <source>
        <dbReference type="ARBA" id="ARBA00022840"/>
    </source>
</evidence>
<dbReference type="EMBL" id="JAEUWV010000009">
    <property type="protein sequence ID" value="MCO6394747.1"/>
    <property type="molecule type" value="Genomic_DNA"/>
</dbReference>
<keyword evidence="2" id="KW-0547">Nucleotide-binding</keyword>
<dbReference type="PROSITE" id="PS50893">
    <property type="entry name" value="ABC_TRANSPORTER_2"/>
    <property type="match status" value="1"/>
</dbReference>
<dbReference type="Pfam" id="PF00005">
    <property type="entry name" value="ABC_tran"/>
    <property type="match status" value="1"/>
</dbReference>
<name>A0AAW5HVD6_9CORY</name>
<dbReference type="Gene3D" id="3.40.50.300">
    <property type="entry name" value="P-loop containing nucleotide triphosphate hydrolases"/>
    <property type="match status" value="1"/>
</dbReference>
<dbReference type="RefSeq" id="WP_070476951.1">
    <property type="nucleotide sequence ID" value="NZ_JAEUWV010000009.1"/>
</dbReference>
<comment type="caution">
    <text evidence="5">The sequence shown here is derived from an EMBL/GenBank/DDBJ whole genome shotgun (WGS) entry which is preliminary data.</text>
</comment>
<dbReference type="SUPFAM" id="SSF52540">
    <property type="entry name" value="P-loop containing nucleoside triphosphate hydrolases"/>
    <property type="match status" value="1"/>
</dbReference>
<organism evidence="5 6">
    <name type="scientific">Corynebacterium lipophilum</name>
    <dbReference type="NCBI Taxonomy" id="2804918"/>
    <lineage>
        <taxon>Bacteria</taxon>
        <taxon>Bacillati</taxon>
        <taxon>Actinomycetota</taxon>
        <taxon>Actinomycetes</taxon>
        <taxon>Mycobacteriales</taxon>
        <taxon>Corynebacteriaceae</taxon>
        <taxon>Corynebacterium</taxon>
    </lineage>
</organism>
<reference evidence="5 6" key="1">
    <citation type="submission" date="2021-01" db="EMBL/GenBank/DDBJ databases">
        <title>Identification and Characterization of Corynebacterium sp.</title>
        <authorList>
            <person name="Luo Q."/>
            <person name="Qu P."/>
            <person name="Chen Q."/>
        </authorList>
    </citation>
    <scope>NUCLEOTIDE SEQUENCE [LARGE SCALE GENOMIC DNA]</scope>
    <source>
        <strain evidence="5 6">MC-18</strain>
    </source>
</reference>
<dbReference type="AlphaFoldDB" id="A0AAW5HVD6"/>
<evidence type="ECO:0000256" key="2">
    <source>
        <dbReference type="ARBA" id="ARBA00022741"/>
    </source>
</evidence>
<dbReference type="GO" id="GO:0016887">
    <property type="term" value="F:ATP hydrolysis activity"/>
    <property type="evidence" value="ECO:0007669"/>
    <property type="project" value="InterPro"/>
</dbReference>
<evidence type="ECO:0000313" key="5">
    <source>
        <dbReference type="EMBL" id="MCO6394747.1"/>
    </source>
</evidence>